<dbReference type="InterPro" id="IPR002018">
    <property type="entry name" value="CarbesteraseB"/>
</dbReference>
<dbReference type="Gene3D" id="3.40.50.1820">
    <property type="entry name" value="alpha/beta hydrolase"/>
    <property type="match status" value="1"/>
</dbReference>
<organism evidence="8 9">
    <name type="scientific">Galleria mellonella</name>
    <name type="common">Greater wax moth</name>
    <dbReference type="NCBI Taxonomy" id="7137"/>
    <lineage>
        <taxon>Eukaryota</taxon>
        <taxon>Metazoa</taxon>
        <taxon>Ecdysozoa</taxon>
        <taxon>Arthropoda</taxon>
        <taxon>Hexapoda</taxon>
        <taxon>Insecta</taxon>
        <taxon>Pterygota</taxon>
        <taxon>Neoptera</taxon>
        <taxon>Endopterygota</taxon>
        <taxon>Lepidoptera</taxon>
        <taxon>Glossata</taxon>
        <taxon>Ditrysia</taxon>
        <taxon>Pyraloidea</taxon>
        <taxon>Pyralidae</taxon>
        <taxon>Galleriinae</taxon>
        <taxon>Galleria</taxon>
    </lineage>
</organism>
<dbReference type="GeneID" id="113521275"/>
<keyword evidence="3 6" id="KW-0378">Hydrolase</keyword>
<protein>
    <recommendedName>
        <fullName evidence="6">Carboxylic ester hydrolase</fullName>
        <ecNumber evidence="6">3.1.1.-</ecNumber>
    </recommendedName>
</protein>
<gene>
    <name evidence="9" type="primary">LOC113521275</name>
</gene>
<dbReference type="RefSeq" id="XP_026762565.2">
    <property type="nucleotide sequence ID" value="XM_026906764.3"/>
</dbReference>
<dbReference type="PANTHER" id="PTHR43142">
    <property type="entry name" value="CARBOXYLIC ESTER HYDROLASE"/>
    <property type="match status" value="1"/>
</dbReference>
<reference evidence="9" key="1">
    <citation type="submission" date="2025-08" db="UniProtKB">
        <authorList>
            <consortium name="RefSeq"/>
        </authorList>
    </citation>
    <scope>IDENTIFICATION</scope>
    <source>
        <tissue evidence="9">Whole larvae</tissue>
    </source>
</reference>
<feature type="domain" description="Carboxylesterase type B" evidence="7">
    <location>
        <begin position="3"/>
        <end position="515"/>
    </location>
</feature>
<evidence type="ECO:0000256" key="5">
    <source>
        <dbReference type="ARBA" id="ARBA00023180"/>
    </source>
</evidence>
<dbReference type="InParanoid" id="A0A6J1X7C0"/>
<dbReference type="GO" id="GO:0052689">
    <property type="term" value="F:carboxylic ester hydrolase activity"/>
    <property type="evidence" value="ECO:0007669"/>
    <property type="project" value="UniProtKB-KW"/>
</dbReference>
<sequence length="530" mass="59381">MAAPIVEVEQGKLQGTLSEDKQFYIFRGIPYAKPPVGELRFRVPVPPETWKGVRDATKICNACAQFDTTSGIVTGSEDCLYLNVSTPNISRTDTSLLPVMFFLHGGGFVFGCGTDDSAQGADYLVKKNVVVVNINYRLGVLGFLCLDRKDAPGNVGLRDQVEALKWVQKNISKFGGDPNNVTIFGISAGGASVEYLTLSPMTKNLFHKCIAQSGTSLLPWSQNNNVRDLSRKLAVLKGKVVQNDEELLKYLKEIPFDELVRTSMTAIAMDKHDGGLHFGFVPTIEKPTDWEPFLDKSTFDLLSQGIFNKVPYMAGFCTNEGIIMLAVKRLILDKLSDEKNFETYLKQFFGIPDSNINEVATELKSAYLSKSDESDAPVIDFFSDIDFIGGIFEAVSLIAKHNSPVYFYEFSYDGGLNSIKKKLNINRKGTSHGDDSGYVLKLDVFKSASISETDELVRERVTTLWTNFAKYGNPSPTIDNVITTEWKPVEDSEISYLFIDENLTMRKNPYPQRMKLFKNLFENYYKNKKF</sequence>
<evidence type="ECO:0000256" key="1">
    <source>
        <dbReference type="ARBA" id="ARBA00005964"/>
    </source>
</evidence>
<evidence type="ECO:0000256" key="2">
    <source>
        <dbReference type="ARBA" id="ARBA00022487"/>
    </source>
</evidence>
<dbReference type="PANTHER" id="PTHR43142:SF1">
    <property type="entry name" value="CARBOXYLIC ESTER HYDROLASE"/>
    <property type="match status" value="1"/>
</dbReference>
<evidence type="ECO:0000256" key="3">
    <source>
        <dbReference type="ARBA" id="ARBA00022801"/>
    </source>
</evidence>
<evidence type="ECO:0000256" key="6">
    <source>
        <dbReference type="RuleBase" id="RU361235"/>
    </source>
</evidence>
<keyword evidence="2" id="KW-0719">Serine esterase</keyword>
<evidence type="ECO:0000259" key="7">
    <source>
        <dbReference type="Pfam" id="PF00135"/>
    </source>
</evidence>
<dbReference type="Pfam" id="PF00135">
    <property type="entry name" value="COesterase"/>
    <property type="match status" value="1"/>
</dbReference>
<proteinExistence type="inferred from homology"/>
<comment type="similarity">
    <text evidence="1 6">Belongs to the type-B carboxylesterase/lipase family.</text>
</comment>
<dbReference type="PROSITE" id="PS00122">
    <property type="entry name" value="CARBOXYLESTERASE_B_1"/>
    <property type="match status" value="1"/>
</dbReference>
<evidence type="ECO:0000256" key="4">
    <source>
        <dbReference type="ARBA" id="ARBA00023157"/>
    </source>
</evidence>
<keyword evidence="4" id="KW-1015">Disulfide bond</keyword>
<name>A0A6J1X7C0_GALME</name>
<dbReference type="KEGG" id="gmw:113521275"/>
<dbReference type="AlphaFoldDB" id="A0A6J1X7C0"/>
<keyword evidence="8" id="KW-1185">Reference proteome</keyword>
<dbReference type="Proteomes" id="UP001652740">
    <property type="component" value="Unplaced"/>
</dbReference>
<dbReference type="InterPro" id="IPR019826">
    <property type="entry name" value="Carboxylesterase_B_AS"/>
</dbReference>
<evidence type="ECO:0000313" key="8">
    <source>
        <dbReference type="Proteomes" id="UP001652740"/>
    </source>
</evidence>
<dbReference type="EC" id="3.1.1.-" evidence="6"/>
<accession>A0A6J1X7C0</accession>
<dbReference type="InterPro" id="IPR029058">
    <property type="entry name" value="AB_hydrolase_fold"/>
</dbReference>
<dbReference type="SUPFAM" id="SSF53474">
    <property type="entry name" value="alpha/beta-Hydrolases"/>
    <property type="match status" value="1"/>
</dbReference>
<evidence type="ECO:0000313" key="9">
    <source>
        <dbReference type="RefSeq" id="XP_026762565.2"/>
    </source>
</evidence>
<keyword evidence="5" id="KW-0325">Glycoprotein</keyword>